<dbReference type="EMBL" id="KV441478">
    <property type="protein sequence ID" value="OAG20582.1"/>
    <property type="molecule type" value="Genomic_DNA"/>
</dbReference>
<accession>A0A177DNJ9</accession>
<dbReference type="KEGG" id="aalt:CC77DRAFT_1020262"/>
<name>A0A177DNJ9_ALTAL</name>
<feature type="region of interest" description="Disordered" evidence="1">
    <location>
        <begin position="287"/>
        <end position="314"/>
    </location>
</feature>
<dbReference type="RefSeq" id="XP_018386003.1">
    <property type="nucleotide sequence ID" value="XM_018525012.1"/>
</dbReference>
<gene>
    <name evidence="3" type="ORF">CC77DRAFT_1020262</name>
</gene>
<keyword evidence="4" id="KW-1185">Reference proteome</keyword>
<keyword evidence="2" id="KW-1133">Transmembrane helix</keyword>
<organism evidence="3 4">
    <name type="scientific">Alternaria alternata</name>
    <name type="common">Alternaria rot fungus</name>
    <name type="synonym">Torula alternata</name>
    <dbReference type="NCBI Taxonomy" id="5599"/>
    <lineage>
        <taxon>Eukaryota</taxon>
        <taxon>Fungi</taxon>
        <taxon>Dikarya</taxon>
        <taxon>Ascomycota</taxon>
        <taxon>Pezizomycotina</taxon>
        <taxon>Dothideomycetes</taxon>
        <taxon>Pleosporomycetidae</taxon>
        <taxon>Pleosporales</taxon>
        <taxon>Pleosporineae</taxon>
        <taxon>Pleosporaceae</taxon>
        <taxon>Alternaria</taxon>
        <taxon>Alternaria sect. Alternaria</taxon>
        <taxon>Alternaria alternata complex</taxon>
    </lineage>
</organism>
<dbReference type="VEuPathDB" id="FungiDB:CC77DRAFT_1020262"/>
<dbReference type="OMA" id="IHEDETW"/>
<keyword evidence="2" id="KW-0812">Transmembrane</keyword>
<evidence type="ECO:0000313" key="3">
    <source>
        <dbReference type="EMBL" id="OAG20582.1"/>
    </source>
</evidence>
<feature type="transmembrane region" description="Helical" evidence="2">
    <location>
        <begin position="756"/>
        <end position="778"/>
    </location>
</feature>
<evidence type="ECO:0000256" key="1">
    <source>
        <dbReference type="SAM" id="MobiDB-lite"/>
    </source>
</evidence>
<evidence type="ECO:0000313" key="4">
    <source>
        <dbReference type="Proteomes" id="UP000077248"/>
    </source>
</evidence>
<dbReference type="GeneID" id="29110606"/>
<feature type="compositionally biased region" description="Polar residues" evidence="1">
    <location>
        <begin position="91"/>
        <end position="100"/>
    </location>
</feature>
<feature type="transmembrane region" description="Helical" evidence="2">
    <location>
        <begin position="784"/>
        <end position="805"/>
    </location>
</feature>
<dbReference type="Proteomes" id="UP000077248">
    <property type="component" value="Unassembled WGS sequence"/>
</dbReference>
<sequence length="811" mass="90604">MVFTDIWTCSETAGGCGAENPDWHSFCPVCGTYPGNLQTPHPTAQVPVNTFEEQQSREHTKPSVEQPILANAERTILARTTAAPAPREDPTQLQQRNRPSSDVDATVPVCDMAVSRDSLVITSPTTNVVEGFDHQISGSALTEEHEPLPRSTQNESRGIGYEWDQKSKVSDTSDSIFSIESSETSATAISMDSGFTVAQIQNATKAFISILVDDDILAPLYENARNDIKIGPKRLRRHIREAVKIYAENLEEEAGDRLEFAACRLVQTKAGHAARYIASGWDGYNQPEESVNDRSRVPGNLEDSSEEESVERPVRETQFRDLEAFRRFLTESNAYTILRAQIQAFCTKTPTALLSVRPIGELKLPTDATSHSQVLQYVQYPYEESSSNRYYHKGREVGLIPATENSTKLTWRVWQKDAQNLVNGLHLGFDWAFMVKAALLSLIDIVFLLTDDFLIATGHLESPLEVGWTRIRTECSCGDRFFDDYKGLTMGGMGTLVQEMKQPSVNAKIKVIPYRTGIKTQQYTARLSMWLRRIGSSLSAAFSWHDRTPIDLPHFNVGETASVTSTTTIGSSKQHRDPIHLMTCLDRGHNGPVLLQIDVRAITNDQALFSLLRHQIARSRNRLLRALSCRCIQGIYFRKFCLYSRSHVDMRDHDESCLPATSTASHCECLHPVHIVEPFPNAEYRCDIPCPPDTWPPVGSSRLVHMLKCPSTINEKCTRVLYQVPKRVTGELSECDDQPADGWGFYFKDGWDFDTIITISFVILMLASLLFGVCWSVLKKDIQAAFGVSAYMVTVCGLFVALIVGKTGKAG</sequence>
<evidence type="ECO:0000256" key="2">
    <source>
        <dbReference type="SAM" id="Phobius"/>
    </source>
</evidence>
<reference evidence="3 4" key="1">
    <citation type="submission" date="2016-05" db="EMBL/GenBank/DDBJ databases">
        <title>Comparative analysis of secretome profiles of manganese(II)-oxidizing ascomycete fungi.</title>
        <authorList>
            <consortium name="DOE Joint Genome Institute"/>
            <person name="Zeiner C.A."/>
            <person name="Purvine S.O."/>
            <person name="Zink E.M."/>
            <person name="Wu S."/>
            <person name="Pasa-Tolic L."/>
            <person name="Chaput D.L."/>
            <person name="Haridas S."/>
            <person name="Grigoriev I.V."/>
            <person name="Santelli C.M."/>
            <person name="Hansel C.M."/>
        </authorList>
    </citation>
    <scope>NUCLEOTIDE SEQUENCE [LARGE SCALE GENOMIC DNA]</scope>
    <source>
        <strain evidence="3 4">SRC1lrK2f</strain>
    </source>
</reference>
<dbReference type="AlphaFoldDB" id="A0A177DNJ9"/>
<keyword evidence="2" id="KW-0472">Membrane</keyword>
<proteinExistence type="predicted"/>
<feature type="region of interest" description="Disordered" evidence="1">
    <location>
        <begin position="81"/>
        <end position="104"/>
    </location>
</feature>
<protein>
    <submittedName>
        <fullName evidence="3">Uncharacterized protein</fullName>
    </submittedName>
</protein>